<reference evidence="4 5" key="1">
    <citation type="submission" date="2020-06" db="EMBL/GenBank/DDBJ databases">
        <title>Taxonomy, biology and ecology of Rhodococcus bacteria occurring in California pistachio and other woody hosts as revealed by genome sequence analyses.</title>
        <authorList>
            <person name="Gai Y."/>
            <person name="Riely B."/>
        </authorList>
    </citation>
    <scope>NUCLEOTIDE SEQUENCE [LARGE SCALE GENOMIC DNA]</scope>
    <source>
        <strain evidence="4 5">BP-284</strain>
    </source>
</reference>
<dbReference type="RefSeq" id="WP_068100480.1">
    <property type="nucleotide sequence ID" value="NZ_JABUKE010000025.1"/>
</dbReference>
<dbReference type="InterPro" id="IPR001647">
    <property type="entry name" value="HTH_TetR"/>
</dbReference>
<evidence type="ECO:0000256" key="1">
    <source>
        <dbReference type="ARBA" id="ARBA00023125"/>
    </source>
</evidence>
<keyword evidence="1 2" id="KW-0238">DNA-binding</keyword>
<organism evidence="4 5">
    <name type="scientific">Rhodococcoides kroppenstedtii</name>
    <dbReference type="NCBI Taxonomy" id="293050"/>
    <lineage>
        <taxon>Bacteria</taxon>
        <taxon>Bacillati</taxon>
        <taxon>Actinomycetota</taxon>
        <taxon>Actinomycetes</taxon>
        <taxon>Mycobacteriales</taxon>
        <taxon>Nocardiaceae</taxon>
        <taxon>Rhodococcoides</taxon>
    </lineage>
</organism>
<evidence type="ECO:0000259" key="3">
    <source>
        <dbReference type="PROSITE" id="PS50977"/>
    </source>
</evidence>
<keyword evidence="5" id="KW-1185">Reference proteome</keyword>
<evidence type="ECO:0000313" key="4">
    <source>
        <dbReference type="EMBL" id="MBY6320558.1"/>
    </source>
</evidence>
<dbReference type="SUPFAM" id="SSF46689">
    <property type="entry name" value="Homeodomain-like"/>
    <property type="match status" value="1"/>
</dbReference>
<dbReference type="InterPro" id="IPR050109">
    <property type="entry name" value="HTH-type_TetR-like_transc_reg"/>
</dbReference>
<dbReference type="InterPro" id="IPR041479">
    <property type="entry name" value="TetR_CgmR_C"/>
</dbReference>
<dbReference type="PRINTS" id="PR00455">
    <property type="entry name" value="HTHTETR"/>
</dbReference>
<name>A0ABS7NSH8_9NOCA</name>
<dbReference type="InterPro" id="IPR009057">
    <property type="entry name" value="Homeodomain-like_sf"/>
</dbReference>
<evidence type="ECO:0000256" key="2">
    <source>
        <dbReference type="PROSITE-ProRule" id="PRU00335"/>
    </source>
</evidence>
<dbReference type="EMBL" id="JABUKG010000005">
    <property type="protein sequence ID" value="MBY6320558.1"/>
    <property type="molecule type" value="Genomic_DNA"/>
</dbReference>
<dbReference type="Proteomes" id="UP001520140">
    <property type="component" value="Unassembled WGS sequence"/>
</dbReference>
<comment type="caution">
    <text evidence="4">The sequence shown here is derived from an EMBL/GenBank/DDBJ whole genome shotgun (WGS) entry which is preliminary data.</text>
</comment>
<protein>
    <submittedName>
        <fullName evidence="4">TetR/AcrR family transcriptional regulator</fullName>
    </submittedName>
</protein>
<accession>A0ABS7NSH8</accession>
<evidence type="ECO:0000313" key="5">
    <source>
        <dbReference type="Proteomes" id="UP001520140"/>
    </source>
</evidence>
<dbReference type="Gene3D" id="1.10.357.10">
    <property type="entry name" value="Tetracycline Repressor, domain 2"/>
    <property type="match status" value="1"/>
</dbReference>
<feature type="domain" description="HTH tetR-type" evidence="3">
    <location>
        <begin position="3"/>
        <end position="63"/>
    </location>
</feature>
<sequence length="192" mass="20647">MATETRDRILDALEEILVRDGTDKATLDAVAARAGVSKGGLLYHFPSKDAMMAAMVRRLGERAERKRVHAADAGTSLAEWYLSPLATPSSSAGSTGSAGTDPDDALEIALFRSTLAAFRSTDGTPGAVQDAVVEMMGMYDRVLQDEFDDPVHAEIVRLVGDGLYLAALVGLPGPDPDLHRRVVERLLRDQVR</sequence>
<dbReference type="PANTHER" id="PTHR30055">
    <property type="entry name" value="HTH-TYPE TRANSCRIPTIONAL REGULATOR RUTR"/>
    <property type="match status" value="1"/>
</dbReference>
<dbReference type="PANTHER" id="PTHR30055:SF148">
    <property type="entry name" value="TETR-FAMILY TRANSCRIPTIONAL REGULATOR"/>
    <property type="match status" value="1"/>
</dbReference>
<feature type="DNA-binding region" description="H-T-H motif" evidence="2">
    <location>
        <begin position="26"/>
        <end position="45"/>
    </location>
</feature>
<dbReference type="Pfam" id="PF17937">
    <property type="entry name" value="TetR_C_28"/>
    <property type="match status" value="1"/>
</dbReference>
<gene>
    <name evidence="4" type="ORF">HQ605_06995</name>
</gene>
<dbReference type="Pfam" id="PF00440">
    <property type="entry name" value="TetR_N"/>
    <property type="match status" value="1"/>
</dbReference>
<dbReference type="PROSITE" id="PS50977">
    <property type="entry name" value="HTH_TETR_2"/>
    <property type="match status" value="1"/>
</dbReference>
<proteinExistence type="predicted"/>